<evidence type="ECO:0000313" key="16">
    <source>
        <dbReference type="EMBL" id="KAF0297027.1"/>
    </source>
</evidence>
<dbReference type="InterPro" id="IPR022780">
    <property type="entry name" value="Dynein_light_int_chain"/>
</dbReference>
<dbReference type="GO" id="GO:0005813">
    <property type="term" value="C:centrosome"/>
    <property type="evidence" value="ECO:0007669"/>
    <property type="project" value="UniProtKB-SubCell"/>
</dbReference>
<feature type="compositionally biased region" description="Basic and acidic residues" evidence="15">
    <location>
        <begin position="114"/>
        <end position="126"/>
    </location>
</feature>
<dbReference type="AlphaFoldDB" id="A0A6A4VKY3"/>
<feature type="compositionally biased region" description="Basic and acidic residues" evidence="15">
    <location>
        <begin position="597"/>
        <end position="617"/>
    </location>
</feature>
<evidence type="ECO:0000256" key="4">
    <source>
        <dbReference type="ARBA" id="ARBA00006831"/>
    </source>
</evidence>
<keyword evidence="12" id="KW-0505">Motor protein</keyword>
<evidence type="ECO:0000256" key="10">
    <source>
        <dbReference type="ARBA" id="ARBA00023017"/>
    </source>
</evidence>
<dbReference type="PANTHER" id="PTHR13236">
    <property type="entry name" value="DYNEIN 2 LIGHT INTERMEDIATE CHAIN, ISOFORM 2"/>
    <property type="match status" value="1"/>
</dbReference>
<dbReference type="GO" id="GO:0005930">
    <property type="term" value="C:axoneme"/>
    <property type="evidence" value="ECO:0007669"/>
    <property type="project" value="UniProtKB-SubCell"/>
</dbReference>
<keyword evidence="11" id="KW-0969">Cilium</keyword>
<dbReference type="InterPro" id="IPR027417">
    <property type="entry name" value="P-loop_NTPase"/>
</dbReference>
<keyword evidence="8" id="KW-0493">Microtubule</keyword>
<dbReference type="GO" id="GO:0035721">
    <property type="term" value="P:intraciliary retrograde transport"/>
    <property type="evidence" value="ECO:0007669"/>
    <property type="project" value="InterPro"/>
</dbReference>
<gene>
    <name evidence="16" type="primary">Dync2li1</name>
    <name evidence="16" type="ORF">FJT64_005513</name>
</gene>
<evidence type="ECO:0000256" key="14">
    <source>
        <dbReference type="ARBA" id="ARBA00023273"/>
    </source>
</evidence>
<evidence type="ECO:0000256" key="6">
    <source>
        <dbReference type="ARBA" id="ARBA00022473"/>
    </source>
</evidence>
<dbReference type="GO" id="GO:0036064">
    <property type="term" value="C:ciliary basal body"/>
    <property type="evidence" value="ECO:0007669"/>
    <property type="project" value="TreeGrafter"/>
</dbReference>
<feature type="compositionally biased region" description="Pro residues" evidence="15">
    <location>
        <begin position="248"/>
        <end position="258"/>
    </location>
</feature>
<feature type="region of interest" description="Disordered" evidence="15">
    <location>
        <begin position="582"/>
        <end position="617"/>
    </location>
</feature>
<proteinExistence type="inferred from homology"/>
<reference evidence="16 17" key="1">
    <citation type="submission" date="2019-07" db="EMBL/GenBank/DDBJ databases">
        <title>Draft genome assembly of a fouling barnacle, Amphibalanus amphitrite (Darwin, 1854): The first reference genome for Thecostraca.</title>
        <authorList>
            <person name="Kim W."/>
        </authorList>
    </citation>
    <scope>NUCLEOTIDE SEQUENCE [LARGE SCALE GENOMIC DNA]</scope>
    <source>
        <strain evidence="16">SNU_AA5</strain>
        <tissue evidence="16">Soma without cirri and trophi</tissue>
    </source>
</reference>
<evidence type="ECO:0000256" key="8">
    <source>
        <dbReference type="ARBA" id="ARBA00022701"/>
    </source>
</evidence>
<accession>A0A6A4VKY3</accession>
<keyword evidence="6" id="KW-0217">Developmental protein</keyword>
<evidence type="ECO:0000256" key="1">
    <source>
        <dbReference type="ARBA" id="ARBA00004120"/>
    </source>
</evidence>
<dbReference type="PANTHER" id="PTHR13236:SF0">
    <property type="entry name" value="CYTOPLASMIC DYNEIN 2 LIGHT INTERMEDIATE CHAIN 1"/>
    <property type="match status" value="1"/>
</dbReference>
<dbReference type="GO" id="GO:0045504">
    <property type="term" value="F:dynein heavy chain binding"/>
    <property type="evidence" value="ECO:0007669"/>
    <property type="project" value="TreeGrafter"/>
</dbReference>
<keyword evidence="13" id="KW-0206">Cytoskeleton</keyword>
<dbReference type="Pfam" id="PF05783">
    <property type="entry name" value="DLIC"/>
    <property type="match status" value="1"/>
</dbReference>
<dbReference type="EMBL" id="VIIS01001515">
    <property type="protein sequence ID" value="KAF0297027.1"/>
    <property type="molecule type" value="Genomic_DNA"/>
</dbReference>
<dbReference type="SUPFAM" id="SSF52540">
    <property type="entry name" value="P-loop containing nucleoside triphosphate hydrolases"/>
    <property type="match status" value="1"/>
</dbReference>
<dbReference type="Gene3D" id="3.40.50.300">
    <property type="entry name" value="P-loop containing nucleotide triphosphate hydrolases"/>
    <property type="match status" value="1"/>
</dbReference>
<name>A0A6A4VKY3_AMPAM</name>
<comment type="subcellular location">
    <subcellularLocation>
        <location evidence="3">Cytoplasm</location>
        <location evidence="3">Cytoskeleton</location>
        <location evidence="3">Cilium axoneme</location>
    </subcellularLocation>
    <subcellularLocation>
        <location evidence="1">Cytoplasm</location>
        <location evidence="1">Cytoskeleton</location>
        <location evidence="1">Cilium basal body</location>
    </subcellularLocation>
    <subcellularLocation>
        <location evidence="2">Cytoplasm</location>
        <location evidence="2">Cytoskeleton</location>
        <location evidence="2">Microtubule organizing center</location>
        <location evidence="2">Centrosome</location>
    </subcellularLocation>
</comment>
<dbReference type="GO" id="GO:0035735">
    <property type="term" value="P:intraciliary transport involved in cilium assembly"/>
    <property type="evidence" value="ECO:0007669"/>
    <property type="project" value="InterPro"/>
</dbReference>
<evidence type="ECO:0000256" key="2">
    <source>
        <dbReference type="ARBA" id="ARBA00004300"/>
    </source>
</evidence>
<feature type="compositionally biased region" description="Basic and acidic residues" evidence="15">
    <location>
        <begin position="280"/>
        <end position="292"/>
    </location>
</feature>
<keyword evidence="10" id="KW-0243">Dynein</keyword>
<keyword evidence="17" id="KW-1185">Reference proteome</keyword>
<evidence type="ECO:0000256" key="3">
    <source>
        <dbReference type="ARBA" id="ARBA00004430"/>
    </source>
</evidence>
<feature type="compositionally biased region" description="Polar residues" evidence="15">
    <location>
        <begin position="163"/>
        <end position="184"/>
    </location>
</feature>
<evidence type="ECO:0000256" key="11">
    <source>
        <dbReference type="ARBA" id="ARBA00023069"/>
    </source>
</evidence>
<evidence type="ECO:0000256" key="7">
    <source>
        <dbReference type="ARBA" id="ARBA00022490"/>
    </source>
</evidence>
<organism evidence="16 17">
    <name type="scientific">Amphibalanus amphitrite</name>
    <name type="common">Striped barnacle</name>
    <name type="synonym">Balanus amphitrite</name>
    <dbReference type="NCBI Taxonomy" id="1232801"/>
    <lineage>
        <taxon>Eukaryota</taxon>
        <taxon>Metazoa</taxon>
        <taxon>Ecdysozoa</taxon>
        <taxon>Arthropoda</taxon>
        <taxon>Crustacea</taxon>
        <taxon>Multicrustacea</taxon>
        <taxon>Cirripedia</taxon>
        <taxon>Thoracica</taxon>
        <taxon>Thoracicalcarea</taxon>
        <taxon>Balanomorpha</taxon>
        <taxon>Balanoidea</taxon>
        <taxon>Balanidae</taxon>
        <taxon>Amphibalaninae</taxon>
        <taxon>Amphibalanus</taxon>
    </lineage>
</organism>
<evidence type="ECO:0000256" key="15">
    <source>
        <dbReference type="SAM" id="MobiDB-lite"/>
    </source>
</evidence>
<sequence>MDMTRGTPMPPAEPDPAMDDLLTEEAILNEQNMTEVPGSDENIPQPTASPVEPEYPSRPSGDGEDITDSTHPADGIQRASVRGSIASLRSNQGGTRSSVGDIADPGISGSMASLREDPHAAGDSHSMRGSKVSLRGDPGAPASIRGSTTSIRGDQTAADSIRDSTTSLHGDATESASVRGSTASLRGDPAAPGSVRGSTASLRGDPAVPGSVRGSTASLRGDPSAPASVRGSTASLRGGGDKPTAPLSRPPTSRPPPSAVGARTADSAIRANKMALKSRKNSEDTENNKLTEEAEEEFQGDNIWVIAEKMNQARILRGLELTESHSVESTLLFVGGKQAGKSRLIHKFLDRDEEPKKTLGLEYSYGRKTGKSVLKDVCHIWELGGGTTYTPLLETPLKAERLPNLSILLVVDLTKPQTMWATLETMIKTLRDVLDSEISSGIGRQMQLEERLKKATELRVPSDHPDAAHMKPFPVPLVLVGGHYDVFQDWDPEKKKLICRSLRYLAHVNGASLYFFSSQDSALVKKAKDMMNQMAFGGPASGYLAQDYNKPLLVPAGTDSLAGILGVGADPSYNTAKNTFTAQYPQDSQGAGALPDDPAKDMNYREPEIDQLRSQKDQELERLRRELERRRRWGDEL</sequence>
<keyword evidence="14" id="KW-0966">Cell projection</keyword>
<dbReference type="InterPro" id="IPR040045">
    <property type="entry name" value="DYNC2LI1"/>
</dbReference>
<keyword evidence="7" id="KW-0963">Cytoplasm</keyword>
<evidence type="ECO:0000256" key="13">
    <source>
        <dbReference type="ARBA" id="ARBA00023212"/>
    </source>
</evidence>
<dbReference type="OrthoDB" id="10263060at2759"/>
<dbReference type="GO" id="GO:0005868">
    <property type="term" value="C:cytoplasmic dynein complex"/>
    <property type="evidence" value="ECO:0007669"/>
    <property type="project" value="InterPro"/>
</dbReference>
<comment type="similarity">
    <text evidence="4">Belongs to the dynein light intermediate chain family.</text>
</comment>
<comment type="caution">
    <text evidence="16">The sequence shown here is derived from an EMBL/GenBank/DDBJ whole genome shotgun (WGS) entry which is preliminary data.</text>
</comment>
<protein>
    <recommendedName>
        <fullName evidence="5">Cytoplasmic dynein 2 light intermediate chain 1</fullName>
    </recommendedName>
</protein>
<evidence type="ECO:0000256" key="9">
    <source>
        <dbReference type="ARBA" id="ARBA00022794"/>
    </source>
</evidence>
<feature type="region of interest" description="Disordered" evidence="15">
    <location>
        <begin position="1"/>
        <end position="294"/>
    </location>
</feature>
<evidence type="ECO:0000256" key="5">
    <source>
        <dbReference type="ARBA" id="ARBA00018863"/>
    </source>
</evidence>
<dbReference type="Proteomes" id="UP000440578">
    <property type="component" value="Unassembled WGS sequence"/>
</dbReference>
<feature type="compositionally biased region" description="Polar residues" evidence="15">
    <location>
        <begin position="87"/>
        <end position="98"/>
    </location>
</feature>
<evidence type="ECO:0000256" key="12">
    <source>
        <dbReference type="ARBA" id="ARBA00023175"/>
    </source>
</evidence>
<keyword evidence="9" id="KW-0970">Cilium biogenesis/degradation</keyword>
<dbReference type="GO" id="GO:0005874">
    <property type="term" value="C:microtubule"/>
    <property type="evidence" value="ECO:0007669"/>
    <property type="project" value="UniProtKB-KW"/>
</dbReference>
<evidence type="ECO:0000313" key="17">
    <source>
        <dbReference type="Proteomes" id="UP000440578"/>
    </source>
</evidence>